<name>A0A841GNI3_9BACT</name>
<reference evidence="2 3" key="1">
    <citation type="submission" date="2020-08" db="EMBL/GenBank/DDBJ databases">
        <title>Genomic Encyclopedia of Type Strains, Phase IV (KMG-IV): sequencing the most valuable type-strain genomes for metagenomic binning, comparative biology and taxonomic classification.</title>
        <authorList>
            <person name="Goeker M."/>
        </authorList>
    </citation>
    <scope>NUCLEOTIDE SEQUENCE [LARGE SCALE GENOMIC DNA]</scope>
    <source>
        <strain evidence="2 3">DSM 29007</strain>
    </source>
</reference>
<keyword evidence="1" id="KW-0812">Transmembrane</keyword>
<feature type="transmembrane region" description="Helical" evidence="1">
    <location>
        <begin position="151"/>
        <end position="171"/>
    </location>
</feature>
<gene>
    <name evidence="2" type="ORF">HNQ61_002000</name>
</gene>
<keyword evidence="1" id="KW-0472">Membrane</keyword>
<dbReference type="RefSeq" id="WP_170035767.1">
    <property type="nucleotide sequence ID" value="NZ_JABDTL010000001.1"/>
</dbReference>
<keyword evidence="3" id="KW-1185">Reference proteome</keyword>
<evidence type="ECO:0000313" key="3">
    <source>
        <dbReference type="Proteomes" id="UP000582837"/>
    </source>
</evidence>
<protein>
    <submittedName>
        <fullName evidence="2">Uncharacterized protein</fullName>
    </submittedName>
</protein>
<keyword evidence="1" id="KW-1133">Transmembrane helix</keyword>
<dbReference type="EMBL" id="JACHIA010000004">
    <property type="protein sequence ID" value="MBB6070381.1"/>
    <property type="molecule type" value="Genomic_DNA"/>
</dbReference>
<dbReference type="Proteomes" id="UP000582837">
    <property type="component" value="Unassembled WGS sequence"/>
</dbReference>
<proteinExistence type="predicted"/>
<accession>A0A841GNI3</accession>
<evidence type="ECO:0000313" key="2">
    <source>
        <dbReference type="EMBL" id="MBB6070381.1"/>
    </source>
</evidence>
<comment type="caution">
    <text evidence="2">The sequence shown here is derived from an EMBL/GenBank/DDBJ whole genome shotgun (WGS) entry which is preliminary data.</text>
</comment>
<evidence type="ECO:0000256" key="1">
    <source>
        <dbReference type="SAM" id="Phobius"/>
    </source>
</evidence>
<organism evidence="2 3">
    <name type="scientific">Longimicrobium terrae</name>
    <dbReference type="NCBI Taxonomy" id="1639882"/>
    <lineage>
        <taxon>Bacteria</taxon>
        <taxon>Pseudomonadati</taxon>
        <taxon>Gemmatimonadota</taxon>
        <taxon>Longimicrobiia</taxon>
        <taxon>Longimicrobiales</taxon>
        <taxon>Longimicrobiaceae</taxon>
        <taxon>Longimicrobium</taxon>
    </lineage>
</organism>
<dbReference type="AlphaFoldDB" id="A0A841GNI3"/>
<sequence>MNDPTGTEQSTYTLSDALALLRGQAAADPGHWKVAGSERAALTLEWAVDPEGVDTPEALRLTRRYVPPVGEDLERTAAALPKAVEIGPIRLDRGARTLTLGLRPRSARGKAERCARCGASPRYGTRLYGDGQLCAVCSLYGATTSGTEGSALIGALLVAILLSIVVGGAMLRLEAAERLRGAESAAAGLDAGGRGVIEAMTARLRARAALRLGALDEADVAALNADVASLAAPDGVTIDAAETGYRIVSVREEDQVPDDAELLDLWTDQPRDAYASAPRPQGQTASRTLEVEMRVRVRGAAGSRRTLTRAVAVSRIPAYPYALYSRGAPELCAGPGGATVSGAVRIDGLAYFPACAGPTTLIGTLDTRDGVRNDDPRNRFLTGDGSIPIESWSRLAAETGGTVLLASSGGRLRVPPAAGGTYEDGRQQEASFAGTGECADGPGACGGQGWFAPGASLQRTATGAAPGGAITCGQAYGFGGGCLAALGPAVRYHPWPWTAPVPAGVALPDPSTPGRLWKGLLFDPRREARCTATVGGHVYPTHRCPSNTFGWVLDLGALGPVEGGLVHVRAAAADPAGRRAAGAQEALVIRNAGRLAAPLTLVSEIPVFVVGSLNTEPHDAWRGPPPLMIDAPRITLVPAEADVQLGLGAGDLGWASVWDLVPPAGSTTPSALPLRSTRNATLYAVLRTRVCHRPGGDYQGGGLDQAPAVLGDWSEVEVRVAGAVEQSEDAGLSAAECRWWGAGYGAAADGSAWAPPAARTLLYDPRLGHPGFVVPGSFLPANLPSGGVPGAARRDEVRQARATGGYGVMRITRQTARRVPRPAVRAMQAALLPPSPASLPE</sequence>